<feature type="transmembrane region" description="Helical" evidence="1">
    <location>
        <begin position="38"/>
        <end position="58"/>
    </location>
</feature>
<keyword evidence="3" id="KW-1185">Reference proteome</keyword>
<dbReference type="RefSeq" id="WP_380691528.1">
    <property type="nucleotide sequence ID" value="NZ_JBHRSS010000009.1"/>
</dbReference>
<dbReference type="Proteomes" id="UP001595462">
    <property type="component" value="Unassembled WGS sequence"/>
</dbReference>
<evidence type="ECO:0000256" key="1">
    <source>
        <dbReference type="SAM" id="Phobius"/>
    </source>
</evidence>
<dbReference type="EMBL" id="JBHRSS010000009">
    <property type="protein sequence ID" value="MFC3105976.1"/>
    <property type="molecule type" value="Genomic_DNA"/>
</dbReference>
<feature type="transmembrane region" description="Helical" evidence="1">
    <location>
        <begin position="6"/>
        <end position="26"/>
    </location>
</feature>
<sequence length="217" mass="23906">MSITTIVFLLIAALGVALLVRAMARLRRRRLLAAGRSGMGGCLCLALAALALAIVANLHTYQRLSHEQPVAQLQFTRLGPQHYRAMLTSADQRLRIVDLEGDQWQLDARVLKWRAFANLLGFDALYRLDRLSGRYADVADTNSRPGRAAALHAEDPWINAYALANRLPRWAGLIDAEYGSASYLPMADGAAFEVALTQSGLVARPVNDAARKAVRRW</sequence>
<evidence type="ECO:0008006" key="4">
    <source>
        <dbReference type="Google" id="ProtNLM"/>
    </source>
</evidence>
<accession>A0ABV7EWT5</accession>
<keyword evidence="1" id="KW-0472">Membrane</keyword>
<comment type="caution">
    <text evidence="2">The sequence shown here is derived from an EMBL/GenBank/DDBJ whole genome shotgun (WGS) entry which is preliminary data.</text>
</comment>
<organism evidence="2 3">
    <name type="scientific">Salinisphaera aquimarina</name>
    <dbReference type="NCBI Taxonomy" id="2094031"/>
    <lineage>
        <taxon>Bacteria</taxon>
        <taxon>Pseudomonadati</taxon>
        <taxon>Pseudomonadota</taxon>
        <taxon>Gammaproteobacteria</taxon>
        <taxon>Salinisphaerales</taxon>
        <taxon>Salinisphaeraceae</taxon>
        <taxon>Salinisphaera</taxon>
    </lineage>
</organism>
<keyword evidence="1" id="KW-0812">Transmembrane</keyword>
<name>A0ABV7EWT5_9GAMM</name>
<reference evidence="3" key="1">
    <citation type="journal article" date="2019" name="Int. J. Syst. Evol. Microbiol.">
        <title>The Global Catalogue of Microorganisms (GCM) 10K type strain sequencing project: providing services to taxonomists for standard genome sequencing and annotation.</title>
        <authorList>
            <consortium name="The Broad Institute Genomics Platform"/>
            <consortium name="The Broad Institute Genome Sequencing Center for Infectious Disease"/>
            <person name="Wu L."/>
            <person name="Ma J."/>
        </authorList>
    </citation>
    <scope>NUCLEOTIDE SEQUENCE [LARGE SCALE GENOMIC DNA]</scope>
    <source>
        <strain evidence="3">KCTC 52640</strain>
    </source>
</reference>
<keyword evidence="1" id="KW-1133">Transmembrane helix</keyword>
<protein>
    <recommendedName>
        <fullName evidence="4">Cation/multidrug efflux pump</fullName>
    </recommendedName>
</protein>
<evidence type="ECO:0000313" key="3">
    <source>
        <dbReference type="Proteomes" id="UP001595462"/>
    </source>
</evidence>
<evidence type="ECO:0000313" key="2">
    <source>
        <dbReference type="EMBL" id="MFC3105976.1"/>
    </source>
</evidence>
<gene>
    <name evidence="2" type="ORF">ACFOSU_19070</name>
</gene>
<proteinExistence type="predicted"/>